<dbReference type="CDD" id="cd10229">
    <property type="entry name" value="ASKHA_NBD_HSP70_HSPA12"/>
    <property type="match status" value="1"/>
</dbReference>
<evidence type="ECO:0000313" key="1">
    <source>
        <dbReference type="EMBL" id="CAG2188782.1"/>
    </source>
</evidence>
<accession>A0A8S3PXL1</accession>
<dbReference type="PANTHER" id="PTHR14187:SF46">
    <property type="entry name" value="HEAT SHOCK 70 KDA PROTEIN 12A"/>
    <property type="match status" value="1"/>
</dbReference>
<reference evidence="1" key="1">
    <citation type="submission" date="2021-03" db="EMBL/GenBank/DDBJ databases">
        <authorList>
            <person name="Bekaert M."/>
        </authorList>
    </citation>
    <scope>NUCLEOTIDE SEQUENCE</scope>
</reference>
<gene>
    <name evidence="1" type="ORF">MEDL_4188</name>
</gene>
<keyword evidence="2" id="KW-1185">Reference proteome</keyword>
<dbReference type="AlphaFoldDB" id="A0A8S3PXL1"/>
<sequence length="521" mass="58542">MAEKDGDYLLVAAIDFGTTYSGYAFSMRDTYKTEPLTIHANQAWNAGGKQLLSLKTPTCLLLNSNKEFDSFGYEAENKYAELVMDGEQSDYYFFHRFKMSLHNQKADQHKFTPYTVDPTCQLCKTANEDITHFLTTCPILSTMREKYFLDIRKEITDKITPAKWNCTFMSKTAINVKGDMVLEDITGKPVPAIDVFALSIKALVNHLMDVLETRGTGVQSNEIKWILTVPAIWTDNSKQFMRESGTVDITVHEKLTGGGLTEISRATGGDCGGTSIDADFMQLLVKILGAPLIHLMKREQPDAFLDLIREFETVKRTITPSKQGKVNMAIPYATLDSLCKTHLKEDVSTAINASPYANSISLRGDKMRFDADLFKSLFDKTINNILTLLKEMFTREELESVELLLLVGGFSECALLQAAIKKMFTSRRVIVPEGSGLTVLKGAVLFGHNSEAIYSRKIRFSYGVRCRPIFNPEFYDQQHFIVVNGVARCESVFDIIIEKDTNVIRGTTVDKNYNSTIGKKH</sequence>
<evidence type="ECO:0000313" key="2">
    <source>
        <dbReference type="Proteomes" id="UP000683360"/>
    </source>
</evidence>
<dbReference type="Gene3D" id="3.30.420.40">
    <property type="match status" value="2"/>
</dbReference>
<dbReference type="Gene3D" id="3.90.640.10">
    <property type="entry name" value="Actin, Chain A, domain 4"/>
    <property type="match status" value="1"/>
</dbReference>
<dbReference type="SUPFAM" id="SSF53067">
    <property type="entry name" value="Actin-like ATPase domain"/>
    <property type="match status" value="2"/>
</dbReference>
<protein>
    <submittedName>
        <fullName evidence="1">Uncharacterized protein</fullName>
    </submittedName>
</protein>
<comment type="caution">
    <text evidence="1">The sequence shown here is derived from an EMBL/GenBank/DDBJ whole genome shotgun (WGS) entry which is preliminary data.</text>
</comment>
<dbReference type="Proteomes" id="UP000683360">
    <property type="component" value="Unassembled WGS sequence"/>
</dbReference>
<dbReference type="EMBL" id="CAJPWZ010000275">
    <property type="protein sequence ID" value="CAG2188782.1"/>
    <property type="molecule type" value="Genomic_DNA"/>
</dbReference>
<proteinExistence type="predicted"/>
<dbReference type="InterPro" id="IPR043129">
    <property type="entry name" value="ATPase_NBD"/>
</dbReference>
<dbReference type="PANTHER" id="PTHR14187">
    <property type="entry name" value="ALPHA KINASE/ELONGATION FACTOR 2 KINASE"/>
    <property type="match status" value="1"/>
</dbReference>
<name>A0A8S3PXL1_MYTED</name>
<organism evidence="1 2">
    <name type="scientific">Mytilus edulis</name>
    <name type="common">Blue mussel</name>
    <dbReference type="NCBI Taxonomy" id="6550"/>
    <lineage>
        <taxon>Eukaryota</taxon>
        <taxon>Metazoa</taxon>
        <taxon>Spiralia</taxon>
        <taxon>Lophotrochozoa</taxon>
        <taxon>Mollusca</taxon>
        <taxon>Bivalvia</taxon>
        <taxon>Autobranchia</taxon>
        <taxon>Pteriomorphia</taxon>
        <taxon>Mytilida</taxon>
        <taxon>Mytiloidea</taxon>
        <taxon>Mytilidae</taxon>
        <taxon>Mytilinae</taxon>
        <taxon>Mytilus</taxon>
    </lineage>
</organism>
<dbReference type="OrthoDB" id="6150883at2759"/>